<proteinExistence type="predicted"/>
<gene>
    <name evidence="2" type="ORF">MNBD_IGNAVI01-2067</name>
</gene>
<evidence type="ECO:0000313" key="2">
    <source>
        <dbReference type="EMBL" id="VAX18374.1"/>
    </source>
</evidence>
<evidence type="ECO:0000256" key="1">
    <source>
        <dbReference type="SAM" id="Phobius"/>
    </source>
</evidence>
<feature type="transmembrane region" description="Helical" evidence="1">
    <location>
        <begin position="85"/>
        <end position="102"/>
    </location>
</feature>
<evidence type="ECO:0008006" key="3">
    <source>
        <dbReference type="Google" id="ProtNLM"/>
    </source>
</evidence>
<dbReference type="EMBL" id="UOGD01000100">
    <property type="protein sequence ID" value="VAX18374.1"/>
    <property type="molecule type" value="Genomic_DNA"/>
</dbReference>
<keyword evidence="1" id="KW-0812">Transmembrane</keyword>
<organism evidence="2">
    <name type="scientific">hydrothermal vent metagenome</name>
    <dbReference type="NCBI Taxonomy" id="652676"/>
    <lineage>
        <taxon>unclassified sequences</taxon>
        <taxon>metagenomes</taxon>
        <taxon>ecological metagenomes</taxon>
    </lineage>
</organism>
<dbReference type="AlphaFoldDB" id="A0A3B1C2X7"/>
<sequence length="194" mass="22199">MKKIDEEKILRMYSGLLSDSEAEELKNSLDNSTDPANFKLKIEDELTDMKEIYQNYPEPNYFHNLSNTVISKAEETRTTLFQPSFAYALVIALVVFIASQLVNFNVVDSDSEYAALINASDLEEYISVNQLLDMDEFTEAIISNSDELDYAEYLLSNTEPTEMFQSSEENEILNLLDESVEEAIFNELVNKKIL</sequence>
<keyword evidence="1" id="KW-1133">Transmembrane helix</keyword>
<name>A0A3B1C2X7_9ZZZZ</name>
<keyword evidence="1" id="KW-0472">Membrane</keyword>
<accession>A0A3B1C2X7</accession>
<reference evidence="2" key="1">
    <citation type="submission" date="2018-06" db="EMBL/GenBank/DDBJ databases">
        <authorList>
            <person name="Zhirakovskaya E."/>
        </authorList>
    </citation>
    <scope>NUCLEOTIDE SEQUENCE</scope>
</reference>
<protein>
    <recommendedName>
        <fullName evidence="3">Zinc-finger domain-containing protein</fullName>
    </recommendedName>
</protein>